<keyword evidence="2" id="KW-1185">Reference proteome</keyword>
<proteinExistence type="predicted"/>
<evidence type="ECO:0000313" key="2">
    <source>
        <dbReference type="Proteomes" id="UP000830768"/>
    </source>
</evidence>
<reference evidence="1" key="1">
    <citation type="submission" date="2021-11" db="EMBL/GenBank/DDBJ databases">
        <title>Fusarium solani-melongenae Genome sequencing and assembly.</title>
        <authorList>
            <person name="Xie S."/>
            <person name="Huang L."/>
            <person name="Zhang X."/>
        </authorList>
    </citation>
    <scope>NUCLEOTIDE SEQUENCE</scope>
    <source>
        <strain evidence="1">CRI 24-3</strain>
    </source>
</reference>
<evidence type="ECO:0000313" key="1">
    <source>
        <dbReference type="EMBL" id="UPK89641.1"/>
    </source>
</evidence>
<sequence length="352" mass="39233">MSDTFQPAKECDEALKPGTNIFVNICDYFPDPEDESNELIELGCGSLSYVLYEPGQSFVIKKPHSGFSPSNSELVRLTEREADMTMDASQVLSKLQSSSGISVKVPGNAKSMKDWKEFGSTHGESLSDQPYRFPTPAIEMDIIYPLPNAVGRALIQEFHPKRAGSTMDLYVVEEILNQPKNKHCLVQPCLGLDARPREPGDFSLHHFQLSLADMHRIGINVVDLSRAIGEAFAVIHFDCGLSGTGVEFAFGLSKPKRPCSRCLYTVDLYLFDFGDCWKDDIGVGTEGLHMADNMLEPETRKFIPSPMNSPILYKVFKDAYIEHAKKSLGDESSPLPCNVMKHYERLAARELL</sequence>
<accession>A0ACD3YL83</accession>
<gene>
    <name evidence="1" type="ORF">LCI18_000576</name>
</gene>
<organism evidence="1 2">
    <name type="scientific">Fusarium solani subsp. cucurbitae</name>
    <name type="common">Neocosmosporum cucurbitae</name>
    <dbReference type="NCBI Taxonomy" id="2747967"/>
    <lineage>
        <taxon>Eukaryota</taxon>
        <taxon>Fungi</taxon>
        <taxon>Dikarya</taxon>
        <taxon>Ascomycota</taxon>
        <taxon>Pezizomycotina</taxon>
        <taxon>Sordariomycetes</taxon>
        <taxon>Hypocreomycetidae</taxon>
        <taxon>Hypocreales</taxon>
        <taxon>Nectriaceae</taxon>
        <taxon>Fusarium</taxon>
        <taxon>Fusarium solani species complex</taxon>
    </lineage>
</organism>
<dbReference type="EMBL" id="CP090030">
    <property type="protein sequence ID" value="UPK89641.1"/>
    <property type="molecule type" value="Genomic_DNA"/>
</dbReference>
<protein>
    <submittedName>
        <fullName evidence="1">Uncharacterized protein</fullName>
    </submittedName>
</protein>
<name>A0ACD3YL83_FUSSC</name>
<dbReference type="Proteomes" id="UP000830768">
    <property type="component" value="Chromosome 1"/>
</dbReference>